<accession>A0A4U0XSL8</accession>
<feature type="compositionally biased region" description="Polar residues" evidence="1">
    <location>
        <begin position="285"/>
        <end position="298"/>
    </location>
</feature>
<feature type="compositionally biased region" description="Basic residues" evidence="1">
    <location>
        <begin position="234"/>
        <end position="247"/>
    </location>
</feature>
<feature type="region of interest" description="Disordered" evidence="1">
    <location>
        <begin position="50"/>
        <end position="87"/>
    </location>
</feature>
<dbReference type="EMBL" id="NAJN01000052">
    <property type="protein sequence ID" value="TKA80624.1"/>
    <property type="molecule type" value="Genomic_DNA"/>
</dbReference>
<dbReference type="Proteomes" id="UP000308768">
    <property type="component" value="Unassembled WGS sequence"/>
</dbReference>
<organism evidence="2 3">
    <name type="scientific">Cryomyces minteri</name>
    <dbReference type="NCBI Taxonomy" id="331657"/>
    <lineage>
        <taxon>Eukaryota</taxon>
        <taxon>Fungi</taxon>
        <taxon>Dikarya</taxon>
        <taxon>Ascomycota</taxon>
        <taxon>Pezizomycotina</taxon>
        <taxon>Dothideomycetes</taxon>
        <taxon>Dothideomycetes incertae sedis</taxon>
        <taxon>Cryomyces</taxon>
    </lineage>
</organism>
<gene>
    <name evidence="2" type="ORF">B0A49_04910</name>
</gene>
<name>A0A4U0XSL8_9PEZI</name>
<evidence type="ECO:0000313" key="3">
    <source>
        <dbReference type="Proteomes" id="UP000308768"/>
    </source>
</evidence>
<feature type="region of interest" description="Disordered" evidence="1">
    <location>
        <begin position="226"/>
        <end position="251"/>
    </location>
</feature>
<feature type="region of interest" description="Disordered" evidence="1">
    <location>
        <begin position="270"/>
        <end position="380"/>
    </location>
</feature>
<keyword evidence="3" id="KW-1185">Reference proteome</keyword>
<feature type="compositionally biased region" description="Polar residues" evidence="1">
    <location>
        <begin position="331"/>
        <end position="347"/>
    </location>
</feature>
<evidence type="ECO:0000256" key="1">
    <source>
        <dbReference type="SAM" id="MobiDB-lite"/>
    </source>
</evidence>
<evidence type="ECO:0000313" key="2">
    <source>
        <dbReference type="EMBL" id="TKA80624.1"/>
    </source>
</evidence>
<feature type="compositionally biased region" description="Low complexity" evidence="1">
    <location>
        <begin position="349"/>
        <end position="369"/>
    </location>
</feature>
<protein>
    <submittedName>
        <fullName evidence="2">Uncharacterized protein</fullName>
    </submittedName>
</protein>
<dbReference type="AlphaFoldDB" id="A0A4U0XSL8"/>
<reference evidence="2 3" key="1">
    <citation type="submission" date="2017-03" db="EMBL/GenBank/DDBJ databases">
        <title>Genomes of endolithic fungi from Antarctica.</title>
        <authorList>
            <person name="Coleine C."/>
            <person name="Masonjones S."/>
            <person name="Stajich J.E."/>
        </authorList>
    </citation>
    <scope>NUCLEOTIDE SEQUENCE [LARGE SCALE GENOMIC DNA]</scope>
    <source>
        <strain evidence="2 3">CCFEE 5187</strain>
    </source>
</reference>
<proteinExistence type="predicted"/>
<feature type="compositionally biased region" description="Low complexity" evidence="1">
    <location>
        <begin position="64"/>
        <end position="85"/>
    </location>
</feature>
<comment type="caution">
    <text evidence="2">The sequence shown here is derived from an EMBL/GenBank/DDBJ whole genome shotgun (WGS) entry which is preliminary data.</text>
</comment>
<feature type="region of interest" description="Disordered" evidence="1">
    <location>
        <begin position="154"/>
        <end position="174"/>
    </location>
</feature>
<sequence>MEAAHVDIFTRAHEQLFIQPAIKRLSSLQDRGVFDRRDGLFNDRLYCLTPETSPTPHDDPSQLQDVQSPVDSPSSPATSPAAIPPKDSSLEAIDRMLSLVDRHEMILQEDIARTTSILDNALASVRMLHKTAMLHTTTTKRALRDFRNQRTQERLSTALEPPHHTATTSTPADNYQRAQTGVARTGTKLWEAEEGSALARPHVRKQGKQIAGLSAWVEHELHGRVVKNGGDGARRRRPGTRQGRHTPRAIDGPVSVASFATQATETISSRATNMAEQRSEESIATHISQSTLTSSPASQLLPIDFPDQESDVSSLEQPKDLDPPPARPQKRSPSSSLEPPTQYSPTEITPGDSAPNSSSSTPHTSASSAKQGIKRKFTDTDTRLAQKHCFLA</sequence>